<sequence length="135" mass="13831">MSYAVAGALQAAVYQQLRADGALAALVGTAVYDAVPPGTLVGTYVSLGPEDVADASDKTGEGAVHDFVISVITDAAGFATAKAAAAAVSDALVGADLALARGRLVGLWFLRAKARRVEKADTRRIDLVFRARVEG</sequence>
<dbReference type="EMBL" id="FNAY01000006">
    <property type="protein sequence ID" value="SDF03556.1"/>
    <property type="molecule type" value="Genomic_DNA"/>
</dbReference>
<protein>
    <recommendedName>
        <fullName evidence="3">DUF3168 domain-containing protein</fullName>
    </recommendedName>
</protein>
<gene>
    <name evidence="1" type="ORF">SAMN04244550_01555</name>
</gene>
<dbReference type="Proteomes" id="UP000183812">
    <property type="component" value="Unassembled WGS sequence"/>
</dbReference>
<dbReference type="Pfam" id="PF11367">
    <property type="entry name" value="Tail_completion_gp17"/>
    <property type="match status" value="1"/>
</dbReference>
<dbReference type="InterPro" id="IPR021508">
    <property type="entry name" value="Gp17-like"/>
</dbReference>
<evidence type="ECO:0008006" key="3">
    <source>
        <dbReference type="Google" id="ProtNLM"/>
    </source>
</evidence>
<evidence type="ECO:0000313" key="1">
    <source>
        <dbReference type="EMBL" id="SDF03556.1"/>
    </source>
</evidence>
<dbReference type="Gene3D" id="3.30.2000.30">
    <property type="match status" value="1"/>
</dbReference>
<organism evidence="1 2">
    <name type="scientific">Rhodobacter capsulatus</name>
    <name type="common">Rhodopseudomonas capsulata</name>
    <dbReference type="NCBI Taxonomy" id="1061"/>
    <lineage>
        <taxon>Bacteria</taxon>
        <taxon>Pseudomonadati</taxon>
        <taxon>Pseudomonadota</taxon>
        <taxon>Alphaproteobacteria</taxon>
        <taxon>Rhodobacterales</taxon>
        <taxon>Rhodobacter group</taxon>
        <taxon>Rhodobacter</taxon>
    </lineage>
</organism>
<dbReference type="OrthoDB" id="7644395at2"/>
<accession>A0A1G7HTA2</accession>
<dbReference type="AlphaFoldDB" id="A0A1G7HTA2"/>
<evidence type="ECO:0000313" key="2">
    <source>
        <dbReference type="Proteomes" id="UP000183812"/>
    </source>
</evidence>
<dbReference type="RefSeq" id="WP_074553395.1">
    <property type="nucleotide sequence ID" value="NZ_CP119563.1"/>
</dbReference>
<dbReference type="InterPro" id="IPR053745">
    <property type="entry name" value="Viral_Tail_Comp_sf"/>
</dbReference>
<reference evidence="1 2" key="1">
    <citation type="submission" date="2016-10" db="EMBL/GenBank/DDBJ databases">
        <authorList>
            <person name="de Groot N.N."/>
        </authorList>
    </citation>
    <scope>NUCLEOTIDE SEQUENCE [LARGE SCALE GENOMIC DNA]</scope>
    <source>
        <strain evidence="2">DSM 938 / 37b4</strain>
    </source>
</reference>
<proteinExistence type="predicted"/>
<name>A0A1G7HTA2_RHOCA</name>